<accession>J1H666</accession>
<comment type="caution">
    <text evidence="1">The sequence shown here is derived from an EMBL/GenBank/DDBJ whole genome shotgun (WGS) entry which is preliminary data.</text>
</comment>
<dbReference type="AlphaFoldDB" id="J1H666"/>
<dbReference type="EMBL" id="AKFT01000163">
    <property type="protein sequence ID" value="EJF41065.1"/>
    <property type="molecule type" value="Genomic_DNA"/>
</dbReference>
<evidence type="ECO:0008006" key="3">
    <source>
        <dbReference type="Google" id="ProtNLM"/>
    </source>
</evidence>
<evidence type="ECO:0000313" key="1">
    <source>
        <dbReference type="EMBL" id="EJF41065.1"/>
    </source>
</evidence>
<dbReference type="RefSeq" id="WP_008732407.1">
    <property type="nucleotide sequence ID" value="NZ_AKFT01000163.1"/>
</dbReference>
<sequence length="333" mass="36724">MKVLHVNDVARIGTALVRRARDEGLAWDLYDTARLDPGWSPRMRPVRRALRGIRWEAGLVRRAVRADLLDVHGATVTAHTSWLRKPFVLHLHGTDIRVRRYEARYSGLVADAVRRARDVYYTTPDLAEHVMDLRPDAVLQPVIVDVEELAAHHGGSGGPFRVIFPSRWDADKGGDLQLEVLRILRAAYGDSIAIEGLQWGEGAPRAARDYGVGLRPRMTHADYARWLATGSVAVGQMTGCMGVSELEAVGSGVTTVMALDRRWYDGAHDTTSDVPVLGGPVDRSEMVEAVVEGVGRALEGARVTNGRSWVAQRHSPQRAVARLVERFERLGPG</sequence>
<reference evidence="1 2" key="1">
    <citation type="submission" date="2012-05" db="EMBL/GenBank/DDBJ databases">
        <authorList>
            <person name="Harkins D.M."/>
            <person name="Madupu R."/>
            <person name="Durkin A.S."/>
            <person name="Torralba M."/>
            <person name="Methe B."/>
            <person name="Sutton G.G."/>
            <person name="Nelson K.E."/>
        </authorList>
    </citation>
    <scope>NUCLEOTIDE SEQUENCE [LARGE SCALE GENOMIC DNA]</scope>
    <source>
        <strain evidence="1 2">F0489</strain>
    </source>
</reference>
<name>J1H666_9ACTO</name>
<keyword evidence="2" id="KW-1185">Reference proteome</keyword>
<dbReference type="OrthoDB" id="3676510at2"/>
<proteinExistence type="predicted"/>
<evidence type="ECO:0000313" key="2">
    <source>
        <dbReference type="Proteomes" id="UP000002941"/>
    </source>
</evidence>
<organism evidence="1 2">
    <name type="scientific">Actinomyces massiliensis F0489</name>
    <dbReference type="NCBI Taxonomy" id="1125718"/>
    <lineage>
        <taxon>Bacteria</taxon>
        <taxon>Bacillati</taxon>
        <taxon>Actinomycetota</taxon>
        <taxon>Actinomycetes</taxon>
        <taxon>Actinomycetales</taxon>
        <taxon>Actinomycetaceae</taxon>
        <taxon>Actinomyces</taxon>
    </lineage>
</organism>
<dbReference type="eggNOG" id="COG0438">
    <property type="taxonomic scope" value="Bacteria"/>
</dbReference>
<gene>
    <name evidence="1" type="ORF">HMPREF1318_0572</name>
</gene>
<protein>
    <recommendedName>
        <fullName evidence="3">Glycosyltransferase, group 1 family protein</fullName>
    </recommendedName>
</protein>
<dbReference type="Proteomes" id="UP000002941">
    <property type="component" value="Unassembled WGS sequence"/>
</dbReference>
<dbReference type="Gene3D" id="3.40.50.2000">
    <property type="entry name" value="Glycogen Phosphorylase B"/>
    <property type="match status" value="2"/>
</dbReference>
<dbReference type="PATRIC" id="fig|1125718.3.peg.2022"/>
<dbReference type="SUPFAM" id="SSF53756">
    <property type="entry name" value="UDP-Glycosyltransferase/glycogen phosphorylase"/>
    <property type="match status" value="1"/>
</dbReference>